<keyword evidence="3" id="KW-1185">Reference proteome</keyword>
<reference evidence="2 3" key="1">
    <citation type="submission" date="2019-11" db="EMBL/GenBank/DDBJ databases">
        <title>Pedobacter sp. HMF7056 Genome sequencing and assembly.</title>
        <authorList>
            <person name="Kang H."/>
            <person name="Kim H."/>
            <person name="Joh K."/>
        </authorList>
    </citation>
    <scope>NUCLEOTIDE SEQUENCE [LARGE SCALE GENOMIC DNA]</scope>
    <source>
        <strain evidence="2 3">HMF7056</strain>
    </source>
</reference>
<evidence type="ECO:0000313" key="3">
    <source>
        <dbReference type="Proteomes" id="UP000451233"/>
    </source>
</evidence>
<dbReference type="RefSeq" id="WP_160904857.1">
    <property type="nucleotide sequence ID" value="NZ_WVHS01000001.1"/>
</dbReference>
<organism evidence="2 3">
    <name type="scientific">Hufsiella ginkgonis</name>
    <dbReference type="NCBI Taxonomy" id="2695274"/>
    <lineage>
        <taxon>Bacteria</taxon>
        <taxon>Pseudomonadati</taxon>
        <taxon>Bacteroidota</taxon>
        <taxon>Sphingobacteriia</taxon>
        <taxon>Sphingobacteriales</taxon>
        <taxon>Sphingobacteriaceae</taxon>
        <taxon>Hufsiella</taxon>
    </lineage>
</organism>
<evidence type="ECO:0000313" key="2">
    <source>
        <dbReference type="EMBL" id="MXV13829.1"/>
    </source>
</evidence>
<comment type="caution">
    <text evidence="2">The sequence shown here is derived from an EMBL/GenBank/DDBJ whole genome shotgun (WGS) entry which is preliminary data.</text>
</comment>
<evidence type="ECO:0000256" key="1">
    <source>
        <dbReference type="SAM" id="MobiDB-lite"/>
    </source>
</evidence>
<dbReference type="Proteomes" id="UP000451233">
    <property type="component" value="Unassembled WGS sequence"/>
</dbReference>
<gene>
    <name evidence="2" type="ORF">GS398_00815</name>
</gene>
<protein>
    <submittedName>
        <fullName evidence="2">Uncharacterized protein</fullName>
    </submittedName>
</protein>
<feature type="compositionally biased region" description="Basic and acidic residues" evidence="1">
    <location>
        <begin position="7"/>
        <end position="35"/>
    </location>
</feature>
<accession>A0A7K1XSU6</accession>
<dbReference type="EMBL" id="WVHS01000001">
    <property type="protein sequence ID" value="MXV13829.1"/>
    <property type="molecule type" value="Genomic_DNA"/>
</dbReference>
<sequence>MIDPQEENSRSGHEDEISADRAHPDRKNHADDESYKTSPRKHRLGWERPQDEQMFETFNDRREQGTADA</sequence>
<dbReference type="AlphaFoldDB" id="A0A7K1XSU6"/>
<name>A0A7K1XSU6_9SPHI</name>
<feature type="compositionally biased region" description="Basic and acidic residues" evidence="1">
    <location>
        <begin position="58"/>
        <end position="69"/>
    </location>
</feature>
<feature type="region of interest" description="Disordered" evidence="1">
    <location>
        <begin position="1"/>
        <end position="69"/>
    </location>
</feature>
<proteinExistence type="predicted"/>